<organism evidence="1 2">
    <name type="scientific">Coleofasciculus chthonoplastes PCC 7420</name>
    <dbReference type="NCBI Taxonomy" id="118168"/>
    <lineage>
        <taxon>Bacteria</taxon>
        <taxon>Bacillati</taxon>
        <taxon>Cyanobacteriota</taxon>
        <taxon>Cyanophyceae</taxon>
        <taxon>Coleofasciculales</taxon>
        <taxon>Coleofasciculaceae</taxon>
        <taxon>Coleofasciculus</taxon>
    </lineage>
</organism>
<evidence type="ECO:0000313" key="1">
    <source>
        <dbReference type="EMBL" id="EDX73068.1"/>
    </source>
</evidence>
<protein>
    <submittedName>
        <fullName evidence="1">Uncharacterized protein</fullName>
    </submittedName>
</protein>
<dbReference type="Proteomes" id="UP000003835">
    <property type="component" value="Unassembled WGS sequence"/>
</dbReference>
<keyword evidence="2" id="KW-1185">Reference proteome</keyword>
<evidence type="ECO:0000313" key="2">
    <source>
        <dbReference type="Proteomes" id="UP000003835"/>
    </source>
</evidence>
<gene>
    <name evidence="1" type="ORF">MC7420_2686</name>
</gene>
<sequence length="54" mass="6173">MFRDNCRGAFRESIQLVTNNETTKPALPTHPLTPSPIKGEGEQFHNYSAWLTNR</sequence>
<accession>B4VYA4</accession>
<name>B4VYA4_9CYAN</name>
<proteinExistence type="predicted"/>
<dbReference type="AlphaFoldDB" id="B4VYA4"/>
<dbReference type="HOGENOM" id="CLU_3042308_0_0_3"/>
<dbReference type="EMBL" id="DS989860">
    <property type="protein sequence ID" value="EDX73068.1"/>
    <property type="molecule type" value="Genomic_DNA"/>
</dbReference>
<reference evidence="1 2" key="1">
    <citation type="submission" date="2008-07" db="EMBL/GenBank/DDBJ databases">
        <authorList>
            <person name="Tandeau de Marsac N."/>
            <person name="Ferriera S."/>
            <person name="Johnson J."/>
            <person name="Kravitz S."/>
            <person name="Beeson K."/>
            <person name="Sutton G."/>
            <person name="Rogers Y.-H."/>
            <person name="Friedman R."/>
            <person name="Frazier M."/>
            <person name="Venter J.C."/>
        </authorList>
    </citation>
    <scope>NUCLEOTIDE SEQUENCE [LARGE SCALE GENOMIC DNA]</scope>
    <source>
        <strain evidence="1 2">PCC 7420</strain>
    </source>
</reference>